<dbReference type="GO" id="GO:0016787">
    <property type="term" value="F:hydrolase activity"/>
    <property type="evidence" value="ECO:0007669"/>
    <property type="project" value="UniProtKB-KW"/>
</dbReference>
<dbReference type="Proteomes" id="UP000636960">
    <property type="component" value="Unassembled WGS sequence"/>
</dbReference>
<dbReference type="Pfam" id="PF03747">
    <property type="entry name" value="ADP_ribosyl_GH"/>
    <property type="match status" value="1"/>
</dbReference>
<evidence type="ECO:0000256" key="1">
    <source>
        <dbReference type="PIRSR" id="PIRSR605502-1"/>
    </source>
</evidence>
<comment type="caution">
    <text evidence="2">The sequence shown here is derived from an EMBL/GenBank/DDBJ whole genome shotgun (WGS) entry which is preliminary data.</text>
</comment>
<evidence type="ECO:0000313" key="2">
    <source>
        <dbReference type="EMBL" id="GIE92712.1"/>
    </source>
</evidence>
<accession>A0A919JSS4</accession>
<proteinExistence type="predicted"/>
<dbReference type="InterPro" id="IPR005502">
    <property type="entry name" value="Ribosyl_crysJ1"/>
</dbReference>
<comment type="cofactor">
    <cofactor evidence="1">
        <name>Mg(2+)</name>
        <dbReference type="ChEBI" id="CHEBI:18420"/>
    </cofactor>
    <text evidence="1">Binds 2 magnesium ions per subunit.</text>
</comment>
<dbReference type="Gene3D" id="1.10.4080.10">
    <property type="entry name" value="ADP-ribosylation/Crystallin J1"/>
    <property type="match status" value="1"/>
</dbReference>
<feature type="binding site" evidence="1">
    <location>
        <position position="49"/>
    </location>
    <ligand>
        <name>Mg(2+)</name>
        <dbReference type="ChEBI" id="CHEBI:18420"/>
        <label>1</label>
    </ligand>
</feature>
<dbReference type="SUPFAM" id="SSF101478">
    <property type="entry name" value="ADP-ribosylglycohydrolase"/>
    <property type="match status" value="1"/>
</dbReference>
<evidence type="ECO:0000313" key="3">
    <source>
        <dbReference type="Proteomes" id="UP000636960"/>
    </source>
</evidence>
<reference evidence="2" key="1">
    <citation type="submission" date="2021-01" db="EMBL/GenBank/DDBJ databases">
        <title>Whole genome shotgun sequence of Actinoplanes rishiriensis NBRC 108556.</title>
        <authorList>
            <person name="Komaki H."/>
            <person name="Tamura T."/>
        </authorList>
    </citation>
    <scope>NUCLEOTIDE SEQUENCE</scope>
    <source>
        <strain evidence="2">NBRC 108556</strain>
    </source>
</reference>
<gene>
    <name evidence="2" type="ORF">Ari01nite_01770</name>
</gene>
<keyword evidence="3" id="KW-1185">Reference proteome</keyword>
<feature type="binding site" evidence="1">
    <location>
        <position position="273"/>
    </location>
    <ligand>
        <name>Mg(2+)</name>
        <dbReference type="ChEBI" id="CHEBI:18420"/>
        <label>1</label>
    </ligand>
</feature>
<feature type="binding site" evidence="1">
    <location>
        <position position="51"/>
    </location>
    <ligand>
        <name>Mg(2+)</name>
        <dbReference type="ChEBI" id="CHEBI:18420"/>
        <label>1</label>
    </ligand>
</feature>
<keyword evidence="2" id="KW-0378">Hydrolase</keyword>
<protein>
    <submittedName>
        <fullName evidence="2">Hydrolase</fullName>
    </submittedName>
</protein>
<dbReference type="RefSeq" id="WP_203778456.1">
    <property type="nucleotide sequence ID" value="NZ_BOMV01000001.1"/>
</dbReference>
<feature type="binding site" evidence="1">
    <location>
        <position position="275"/>
    </location>
    <ligand>
        <name>Mg(2+)</name>
        <dbReference type="ChEBI" id="CHEBI:18420"/>
        <label>1</label>
    </ligand>
</feature>
<dbReference type="InterPro" id="IPR050792">
    <property type="entry name" value="ADP-ribosylglycohydrolase"/>
</dbReference>
<sequence length="317" mass="31601">MSFTLFPGTRLALALESLAGLSVGDALGAQHFIAPVDLSDPPPAPWEWTDDTEEACCLVAVLAEGDFDRDGFADLLGRHHDPYRGYGPGAVTMLRAIREGLPWPIAAAAAFDGQGSAGNGAAMRAAPLGAWHADSLAHAATQGARAAEVTHAHADGIAGGVAVTVAAAVAAAGRLDGHRPDLLGAVIAHTPAGRVRDGLVAAARLRGPSGAAGARSSGPATAGSVRVAEAANQLGNGARAMAIDTVPFAVWVADRFLGDYPGAIAACGSAGGDVDTTCAITGGIVAAYTGLDGIPADWLSAREPLPGWLAAATTAGE</sequence>
<dbReference type="AlphaFoldDB" id="A0A919JSS4"/>
<name>A0A919JSS4_9ACTN</name>
<dbReference type="EMBL" id="BOMV01000001">
    <property type="protein sequence ID" value="GIE92712.1"/>
    <property type="molecule type" value="Genomic_DNA"/>
</dbReference>
<dbReference type="GO" id="GO:0046872">
    <property type="term" value="F:metal ion binding"/>
    <property type="evidence" value="ECO:0007669"/>
    <property type="project" value="UniProtKB-KW"/>
</dbReference>
<dbReference type="PANTHER" id="PTHR16222:SF12">
    <property type="entry name" value="ADP-RIBOSYLGLYCOHYDROLASE-RELATED"/>
    <property type="match status" value="1"/>
</dbReference>
<organism evidence="2 3">
    <name type="scientific">Paractinoplanes rishiriensis</name>
    <dbReference type="NCBI Taxonomy" id="1050105"/>
    <lineage>
        <taxon>Bacteria</taxon>
        <taxon>Bacillati</taxon>
        <taxon>Actinomycetota</taxon>
        <taxon>Actinomycetes</taxon>
        <taxon>Micromonosporales</taxon>
        <taxon>Micromonosporaceae</taxon>
        <taxon>Paractinoplanes</taxon>
    </lineage>
</organism>
<feature type="binding site" evidence="1">
    <location>
        <position position="50"/>
    </location>
    <ligand>
        <name>Mg(2+)</name>
        <dbReference type="ChEBI" id="CHEBI:18420"/>
        <label>1</label>
    </ligand>
</feature>
<feature type="binding site" evidence="1">
    <location>
        <position position="276"/>
    </location>
    <ligand>
        <name>Mg(2+)</name>
        <dbReference type="ChEBI" id="CHEBI:18420"/>
        <label>1</label>
    </ligand>
</feature>
<dbReference type="PANTHER" id="PTHR16222">
    <property type="entry name" value="ADP-RIBOSYLGLYCOHYDROLASE"/>
    <property type="match status" value="1"/>
</dbReference>
<keyword evidence="1" id="KW-0479">Metal-binding</keyword>
<dbReference type="InterPro" id="IPR036705">
    <property type="entry name" value="Ribosyl_crysJ1_sf"/>
</dbReference>
<keyword evidence="1" id="KW-0460">Magnesium</keyword>